<dbReference type="PANTHER" id="PTHR14859">
    <property type="entry name" value="CALCOFLUOR WHITE HYPERSENSITIVE PROTEIN PRECURSOR"/>
    <property type="match status" value="1"/>
</dbReference>
<keyword evidence="4" id="KW-1185">Reference proteome</keyword>
<keyword evidence="3" id="KW-0540">Nuclease</keyword>
<organism evidence="3 4">
    <name type="scientific">Carboxylicivirga marina</name>
    <dbReference type="NCBI Taxonomy" id="2800988"/>
    <lineage>
        <taxon>Bacteria</taxon>
        <taxon>Pseudomonadati</taxon>
        <taxon>Bacteroidota</taxon>
        <taxon>Bacteroidia</taxon>
        <taxon>Marinilabiliales</taxon>
        <taxon>Marinilabiliaceae</taxon>
        <taxon>Carboxylicivirga</taxon>
    </lineage>
</organism>
<feature type="signal peptide" evidence="1">
    <location>
        <begin position="1"/>
        <end position="18"/>
    </location>
</feature>
<dbReference type="PANTHER" id="PTHR14859:SF15">
    <property type="entry name" value="ENDONUCLEASE_EXONUCLEASE_PHOSPHATASE DOMAIN-CONTAINING PROTEIN"/>
    <property type="match status" value="1"/>
</dbReference>
<dbReference type="InterPro" id="IPR036691">
    <property type="entry name" value="Endo/exonu/phosph_ase_sf"/>
</dbReference>
<sequence length="264" mass="29644">MRKIAVAIVCLGISVFYACNLKQTSNIKVMSYNIKHGYGMDNVLDLNRAAEIIKVQAPDLCGLQEIDNYCRRSDSVAQTEYIAQSVNMTGTFVKFMDFQGGEYGMATLSSRPLVSTKILTLPDGLDEPRSAIVQEVQIAEACTLLFVNVHFDYVDGNEGVASRLNQAKALMEYINSIDKAAIITGDFNCEPRSSTMQYFYDQGFEFVHKGEDNLSYQGDTKLEIDHVIYRHTSKVEIRAKSIRLLDEPIVSDHRPLIAELEVVY</sequence>
<evidence type="ECO:0000256" key="1">
    <source>
        <dbReference type="SAM" id="SignalP"/>
    </source>
</evidence>
<dbReference type="Pfam" id="PF03372">
    <property type="entry name" value="Exo_endo_phos"/>
    <property type="match status" value="1"/>
</dbReference>
<dbReference type="EMBL" id="JAENRR010000028">
    <property type="protein sequence ID" value="MBK3518193.1"/>
    <property type="molecule type" value="Genomic_DNA"/>
</dbReference>
<dbReference type="GO" id="GO:0004519">
    <property type="term" value="F:endonuclease activity"/>
    <property type="evidence" value="ECO:0007669"/>
    <property type="project" value="UniProtKB-KW"/>
</dbReference>
<keyword evidence="3" id="KW-0255">Endonuclease</keyword>
<feature type="chain" id="PRO_5045047936" evidence="1">
    <location>
        <begin position="19"/>
        <end position="264"/>
    </location>
</feature>
<comment type="caution">
    <text evidence="3">The sequence shown here is derived from an EMBL/GenBank/DDBJ whole genome shotgun (WGS) entry which is preliminary data.</text>
</comment>
<keyword evidence="1" id="KW-0732">Signal</keyword>
<accession>A0ABS1HKI5</accession>
<dbReference type="InterPro" id="IPR051916">
    <property type="entry name" value="GPI-anchor_lipid_remodeler"/>
</dbReference>
<reference evidence="3 4" key="1">
    <citation type="submission" date="2021-01" db="EMBL/GenBank/DDBJ databases">
        <title>Carboxyliciviraga sp.nov., isolated from coastal sediments.</title>
        <authorList>
            <person name="Lu D."/>
            <person name="Zhang T."/>
        </authorList>
    </citation>
    <scope>NUCLEOTIDE SEQUENCE [LARGE SCALE GENOMIC DNA]</scope>
    <source>
        <strain evidence="3 4">N1Y132</strain>
    </source>
</reference>
<dbReference type="InterPro" id="IPR005135">
    <property type="entry name" value="Endo/exonuclease/phosphatase"/>
</dbReference>
<dbReference type="PROSITE" id="PS51257">
    <property type="entry name" value="PROKAR_LIPOPROTEIN"/>
    <property type="match status" value="1"/>
</dbReference>
<protein>
    <submittedName>
        <fullName evidence="3">Endonuclease/exonuclease/phosphatase family protein</fullName>
    </submittedName>
</protein>
<feature type="domain" description="Endonuclease/exonuclease/phosphatase" evidence="2">
    <location>
        <begin position="30"/>
        <end position="253"/>
    </location>
</feature>
<proteinExistence type="predicted"/>
<gene>
    <name evidence="3" type="ORF">JIV24_12680</name>
</gene>
<dbReference type="SUPFAM" id="SSF56219">
    <property type="entry name" value="DNase I-like"/>
    <property type="match status" value="1"/>
</dbReference>
<dbReference type="Gene3D" id="3.60.10.10">
    <property type="entry name" value="Endonuclease/exonuclease/phosphatase"/>
    <property type="match status" value="1"/>
</dbReference>
<keyword evidence="3" id="KW-0378">Hydrolase</keyword>
<evidence type="ECO:0000313" key="3">
    <source>
        <dbReference type="EMBL" id="MBK3518193.1"/>
    </source>
</evidence>
<evidence type="ECO:0000313" key="4">
    <source>
        <dbReference type="Proteomes" id="UP000605676"/>
    </source>
</evidence>
<dbReference type="RefSeq" id="WP_200465420.1">
    <property type="nucleotide sequence ID" value="NZ_JAENRR010000028.1"/>
</dbReference>
<dbReference type="Proteomes" id="UP000605676">
    <property type="component" value="Unassembled WGS sequence"/>
</dbReference>
<name>A0ABS1HKI5_9BACT</name>
<evidence type="ECO:0000259" key="2">
    <source>
        <dbReference type="Pfam" id="PF03372"/>
    </source>
</evidence>